<sequence length="259" mass="29359">MLISNKPSSFNHTKSAKEGLLPRVAAVRALSSPFCLPSSLNRHCSWSLPLSPFKLLLPPSHATSRSSTHRRRRRSEQRKRGRTTGKEGSHPRHHHRATLTANEASVVVVAERGLLLLSWPSSLPLQLHSILNCWNSPLVPIETFATNGSLRYKTAIGDIYKYYVDGHWKKSSSGKSVPIINPTARNTHYKVQVKFERDKERGVVAHRRAVLRKESQVAEHSRRLHAIETRINQDSSKMRKIVAKVSNLHRVKCIKLMQT</sequence>
<dbReference type="GO" id="GO:0016491">
    <property type="term" value="F:oxidoreductase activity"/>
    <property type="evidence" value="ECO:0007669"/>
    <property type="project" value="InterPro"/>
</dbReference>
<dbReference type="GeneID" id="107468046"/>
<dbReference type="Gene3D" id="3.40.605.10">
    <property type="entry name" value="Aldehyde Dehydrogenase, Chain A, domain 1"/>
    <property type="match status" value="1"/>
</dbReference>
<accession>A0A6P4C466</accession>
<gene>
    <name evidence="3" type="primary">LOC107468046</name>
</gene>
<organism evidence="2 3">
    <name type="scientific">Arachis duranensis</name>
    <name type="common">Wild peanut</name>
    <dbReference type="NCBI Taxonomy" id="130453"/>
    <lineage>
        <taxon>Eukaryota</taxon>
        <taxon>Viridiplantae</taxon>
        <taxon>Streptophyta</taxon>
        <taxon>Embryophyta</taxon>
        <taxon>Tracheophyta</taxon>
        <taxon>Spermatophyta</taxon>
        <taxon>Magnoliopsida</taxon>
        <taxon>eudicotyledons</taxon>
        <taxon>Gunneridae</taxon>
        <taxon>Pentapetalae</taxon>
        <taxon>rosids</taxon>
        <taxon>fabids</taxon>
        <taxon>Fabales</taxon>
        <taxon>Fabaceae</taxon>
        <taxon>Papilionoideae</taxon>
        <taxon>50 kb inversion clade</taxon>
        <taxon>dalbergioids sensu lato</taxon>
        <taxon>Dalbergieae</taxon>
        <taxon>Pterocarpus clade</taxon>
        <taxon>Arachis</taxon>
    </lineage>
</organism>
<evidence type="ECO:0000313" key="3">
    <source>
        <dbReference type="RefSeq" id="XP_015942774.1"/>
    </source>
</evidence>
<proteinExistence type="predicted"/>
<evidence type="ECO:0000313" key="2">
    <source>
        <dbReference type="Proteomes" id="UP000515211"/>
    </source>
</evidence>
<name>A0A6P4C466_ARADU</name>
<protein>
    <submittedName>
        <fullName evidence="3">Uncharacterized protein LOC107468046</fullName>
    </submittedName>
</protein>
<feature type="compositionally biased region" description="Basic residues" evidence="1">
    <location>
        <begin position="67"/>
        <end position="83"/>
    </location>
</feature>
<reference evidence="2" key="1">
    <citation type="journal article" date="2016" name="Nat. Genet.">
        <title>The genome sequences of Arachis duranensis and Arachis ipaensis, the diploid ancestors of cultivated peanut.</title>
        <authorList>
            <person name="Bertioli D.J."/>
            <person name="Cannon S.B."/>
            <person name="Froenicke L."/>
            <person name="Huang G."/>
            <person name="Farmer A.D."/>
            <person name="Cannon E.K."/>
            <person name="Liu X."/>
            <person name="Gao D."/>
            <person name="Clevenger J."/>
            <person name="Dash S."/>
            <person name="Ren L."/>
            <person name="Moretzsohn M.C."/>
            <person name="Shirasawa K."/>
            <person name="Huang W."/>
            <person name="Vidigal B."/>
            <person name="Abernathy B."/>
            <person name="Chu Y."/>
            <person name="Niederhuth C.E."/>
            <person name="Umale P."/>
            <person name="Araujo A.C."/>
            <person name="Kozik A."/>
            <person name="Kim K.D."/>
            <person name="Burow M.D."/>
            <person name="Varshney R.K."/>
            <person name="Wang X."/>
            <person name="Zhang X."/>
            <person name="Barkley N."/>
            <person name="Guimaraes P.M."/>
            <person name="Isobe S."/>
            <person name="Guo B."/>
            <person name="Liao B."/>
            <person name="Stalker H.T."/>
            <person name="Schmitz R.J."/>
            <person name="Scheffler B.E."/>
            <person name="Leal-Bertioli S.C."/>
            <person name="Xun X."/>
            <person name="Jackson S.A."/>
            <person name="Michelmore R."/>
            <person name="Ozias-Akins P."/>
        </authorList>
    </citation>
    <scope>NUCLEOTIDE SEQUENCE [LARGE SCALE GENOMIC DNA]</scope>
    <source>
        <strain evidence="2">cv. V14167</strain>
    </source>
</reference>
<feature type="region of interest" description="Disordered" evidence="1">
    <location>
        <begin position="59"/>
        <end position="100"/>
    </location>
</feature>
<keyword evidence="2" id="KW-1185">Reference proteome</keyword>
<dbReference type="AlphaFoldDB" id="A0A6P4C466"/>
<dbReference type="KEGG" id="adu:107468046"/>
<reference evidence="3" key="2">
    <citation type="submission" date="2025-08" db="UniProtKB">
        <authorList>
            <consortium name="RefSeq"/>
        </authorList>
    </citation>
    <scope>IDENTIFICATION</scope>
    <source>
        <tissue evidence="3">Whole plant</tissue>
    </source>
</reference>
<dbReference type="InterPro" id="IPR016162">
    <property type="entry name" value="Ald_DH_N"/>
</dbReference>
<dbReference type="RefSeq" id="XP_015942774.1">
    <property type="nucleotide sequence ID" value="XM_016087288.3"/>
</dbReference>
<dbReference type="Proteomes" id="UP000515211">
    <property type="component" value="Chromosome 10"/>
</dbReference>
<evidence type="ECO:0000256" key="1">
    <source>
        <dbReference type="SAM" id="MobiDB-lite"/>
    </source>
</evidence>